<proteinExistence type="predicted"/>
<dbReference type="OrthoDB" id="64767at2759"/>
<evidence type="ECO:0000313" key="2">
    <source>
        <dbReference type="Proteomes" id="UP000410492"/>
    </source>
</evidence>
<evidence type="ECO:0000313" key="1">
    <source>
        <dbReference type="EMBL" id="VEN60767.1"/>
    </source>
</evidence>
<dbReference type="Proteomes" id="UP000410492">
    <property type="component" value="Unassembled WGS sequence"/>
</dbReference>
<reference evidence="1 2" key="1">
    <citation type="submission" date="2019-01" db="EMBL/GenBank/DDBJ databases">
        <authorList>
            <person name="Sayadi A."/>
        </authorList>
    </citation>
    <scope>NUCLEOTIDE SEQUENCE [LARGE SCALE GENOMIC DNA]</scope>
</reference>
<gene>
    <name evidence="1" type="ORF">CALMAC_LOCUS18353</name>
</gene>
<protein>
    <submittedName>
        <fullName evidence="1">Uncharacterized protein</fullName>
    </submittedName>
</protein>
<name>A0A653DLR3_CALMS</name>
<organism evidence="1 2">
    <name type="scientific">Callosobruchus maculatus</name>
    <name type="common">Southern cowpea weevil</name>
    <name type="synonym">Pulse bruchid</name>
    <dbReference type="NCBI Taxonomy" id="64391"/>
    <lineage>
        <taxon>Eukaryota</taxon>
        <taxon>Metazoa</taxon>
        <taxon>Ecdysozoa</taxon>
        <taxon>Arthropoda</taxon>
        <taxon>Hexapoda</taxon>
        <taxon>Insecta</taxon>
        <taxon>Pterygota</taxon>
        <taxon>Neoptera</taxon>
        <taxon>Endopterygota</taxon>
        <taxon>Coleoptera</taxon>
        <taxon>Polyphaga</taxon>
        <taxon>Cucujiformia</taxon>
        <taxon>Chrysomeloidea</taxon>
        <taxon>Chrysomelidae</taxon>
        <taxon>Bruchinae</taxon>
        <taxon>Bruchini</taxon>
        <taxon>Callosobruchus</taxon>
    </lineage>
</organism>
<sequence>MAFISYNLQYYVAISQMTSFILETATLKKTAKCAIMFVIVAVIVATNNFGHNLFQDNKVSKYFLCCKYLNTKVCVDWFRQIYIFRKKKYNFTSRSKNIYQPLLNKCCNERCKEHCFLRCYLIILVRDIVKFIYKFNLGENFRWCQKY</sequence>
<keyword evidence="2" id="KW-1185">Reference proteome</keyword>
<dbReference type="AlphaFoldDB" id="A0A653DLR3"/>
<accession>A0A653DLR3</accession>
<dbReference type="EMBL" id="CAACVG010012756">
    <property type="protein sequence ID" value="VEN60767.1"/>
    <property type="molecule type" value="Genomic_DNA"/>
</dbReference>